<proteinExistence type="predicted"/>
<dbReference type="EMBL" id="CABDVU010000001">
    <property type="protein sequence ID" value="VTN08454.1"/>
    <property type="molecule type" value="Genomic_DNA"/>
</dbReference>
<feature type="transmembrane region" description="Helical" evidence="1">
    <location>
        <begin position="12"/>
        <end position="30"/>
    </location>
</feature>
<dbReference type="AlphaFoldDB" id="A0A4V6J102"/>
<keyword evidence="1" id="KW-0472">Membrane</keyword>
<protein>
    <submittedName>
        <fullName evidence="2">Uncharacterized protein</fullName>
    </submittedName>
</protein>
<dbReference type="Proteomes" id="UP000339249">
    <property type="component" value="Unassembled WGS sequence"/>
</dbReference>
<keyword evidence="1" id="KW-1133">Transmembrane helix</keyword>
<evidence type="ECO:0000256" key="1">
    <source>
        <dbReference type="SAM" id="Phobius"/>
    </source>
</evidence>
<name>A0A4V6J102_RAOTE</name>
<accession>A0A4V6J102</accession>
<sequence length="69" mass="7453">MVMSPGPLLSWLKLLTLSAALSFVLFWLHLPAALRLGPMIAGHNLQACAARQSAYLDPFLSPLRPLLAA</sequence>
<reference evidence="2 3" key="1">
    <citation type="submission" date="2019-04" db="EMBL/GenBank/DDBJ databases">
        <authorList>
            <consortium name="Pathogen Informatics"/>
        </authorList>
    </citation>
    <scope>NUCLEOTIDE SEQUENCE [LARGE SCALE GENOMIC DNA]</scope>
    <source>
        <strain evidence="2 3">NCTC9185</strain>
    </source>
</reference>
<organism evidence="2 3">
    <name type="scientific">Raoultella terrigena</name>
    <name type="common">Klebsiella terrigena</name>
    <dbReference type="NCBI Taxonomy" id="577"/>
    <lineage>
        <taxon>Bacteria</taxon>
        <taxon>Pseudomonadati</taxon>
        <taxon>Pseudomonadota</taxon>
        <taxon>Gammaproteobacteria</taxon>
        <taxon>Enterobacterales</taxon>
        <taxon>Enterobacteriaceae</taxon>
        <taxon>Klebsiella/Raoultella group</taxon>
        <taxon>Raoultella</taxon>
    </lineage>
</organism>
<keyword evidence="1" id="KW-0812">Transmembrane</keyword>
<evidence type="ECO:0000313" key="3">
    <source>
        <dbReference type="Proteomes" id="UP000339249"/>
    </source>
</evidence>
<gene>
    <name evidence="2" type="ORF">NCTC9185_00331</name>
</gene>
<evidence type="ECO:0000313" key="2">
    <source>
        <dbReference type="EMBL" id="VTN08454.1"/>
    </source>
</evidence>